<evidence type="ECO:0008006" key="3">
    <source>
        <dbReference type="Google" id="ProtNLM"/>
    </source>
</evidence>
<dbReference type="Proteomes" id="UP000807504">
    <property type="component" value="Unassembled WGS sequence"/>
</dbReference>
<accession>A0A8T0EHH3</accession>
<dbReference type="EMBL" id="JABXBU010002228">
    <property type="protein sequence ID" value="KAF8772053.1"/>
    <property type="molecule type" value="Genomic_DNA"/>
</dbReference>
<dbReference type="OrthoDB" id="60860at2759"/>
<evidence type="ECO:0000313" key="2">
    <source>
        <dbReference type="Proteomes" id="UP000807504"/>
    </source>
</evidence>
<protein>
    <recommendedName>
        <fullName evidence="3">Apoptosis regulatory protein Siva</fullName>
    </recommendedName>
</protein>
<gene>
    <name evidence="1" type="ORF">HNY73_019399</name>
</gene>
<keyword evidence="2" id="KW-1185">Reference proteome</keyword>
<dbReference type="OMA" id="CSVLRYT"/>
<dbReference type="PANTHER" id="PTHR14365">
    <property type="entry name" value="APOPTOSIS REGULATORY PROTEIN SIVA"/>
    <property type="match status" value="1"/>
</dbReference>
<name>A0A8T0EHH3_ARGBR</name>
<reference evidence="1" key="1">
    <citation type="journal article" date="2020" name="bioRxiv">
        <title>Chromosome-level reference genome of the European wasp spider Argiope bruennichi: a resource for studies on range expansion and evolutionary adaptation.</title>
        <authorList>
            <person name="Sheffer M.M."/>
            <person name="Hoppe A."/>
            <person name="Krehenwinkel H."/>
            <person name="Uhl G."/>
            <person name="Kuss A.W."/>
            <person name="Jensen L."/>
            <person name="Jensen C."/>
            <person name="Gillespie R.G."/>
            <person name="Hoff K.J."/>
            <person name="Prost S."/>
        </authorList>
    </citation>
    <scope>NUCLEOTIDE SEQUENCE</scope>
</reference>
<dbReference type="InterPro" id="IPR022773">
    <property type="entry name" value="Siva"/>
</dbReference>
<dbReference type="GO" id="GO:0097191">
    <property type="term" value="P:extrinsic apoptotic signaling pathway"/>
    <property type="evidence" value="ECO:0007669"/>
    <property type="project" value="TreeGrafter"/>
</dbReference>
<evidence type="ECO:0000313" key="1">
    <source>
        <dbReference type="EMBL" id="KAF8772053.1"/>
    </source>
</evidence>
<dbReference type="PANTHER" id="PTHR14365:SF1">
    <property type="entry name" value="APOPTOSIS REGULATORY PROTEIN SIVA"/>
    <property type="match status" value="1"/>
</dbReference>
<comment type="caution">
    <text evidence="1">The sequence shown here is derived from an EMBL/GenBank/DDBJ whole genome shotgun (WGS) entry which is preliminary data.</text>
</comment>
<reference evidence="1" key="2">
    <citation type="submission" date="2020-06" db="EMBL/GenBank/DDBJ databases">
        <authorList>
            <person name="Sheffer M."/>
        </authorList>
    </citation>
    <scope>NUCLEOTIDE SEQUENCE</scope>
</reference>
<dbReference type="AlphaFoldDB" id="A0A8T0EHH3"/>
<sequence length="141" mass="15602">MPKRKNVFDELPILSKMHIGIKEINLLSVNCAENMKKVYERTHSLLFSGSANPCAGANRMTSQNLNNSVFKKSVLLGKKETNNNTGSCCLSRSSAVCAFCDKPMCSSCCRICSLCKMEYCHLCSVLQYDTHDETAVCLSCL</sequence>
<proteinExistence type="predicted"/>
<dbReference type="GO" id="GO:0005175">
    <property type="term" value="F:CD27 receptor binding"/>
    <property type="evidence" value="ECO:0007669"/>
    <property type="project" value="TreeGrafter"/>
</dbReference>
<organism evidence="1 2">
    <name type="scientific">Argiope bruennichi</name>
    <name type="common">Wasp spider</name>
    <name type="synonym">Aranea bruennichi</name>
    <dbReference type="NCBI Taxonomy" id="94029"/>
    <lineage>
        <taxon>Eukaryota</taxon>
        <taxon>Metazoa</taxon>
        <taxon>Ecdysozoa</taxon>
        <taxon>Arthropoda</taxon>
        <taxon>Chelicerata</taxon>
        <taxon>Arachnida</taxon>
        <taxon>Araneae</taxon>
        <taxon>Araneomorphae</taxon>
        <taxon>Entelegynae</taxon>
        <taxon>Araneoidea</taxon>
        <taxon>Araneidae</taxon>
        <taxon>Argiope</taxon>
    </lineage>
</organism>